<dbReference type="Proteomes" id="UP000613512">
    <property type="component" value="Unassembled WGS sequence"/>
</dbReference>
<sequence length="148" mass="17436">MQQIEFMKWRLEIDLHKTKEFYHYYNDYCNCIYCLNYMEAVKLLNPNIIEKLTRLGINLHKPIHLSEFGESEEGARLYIGHYHLVGKLVSGEYCTDSEWNDSNSIKVGNFTLGFEKDITLVQQNFPKPVLQLAFETTVPWVLNEKPEN</sequence>
<dbReference type="RefSeq" id="WP_188384758.1">
    <property type="nucleotide sequence ID" value="NZ_BMEY01000010.1"/>
</dbReference>
<gene>
    <name evidence="1" type="ORF">GCM10008025_22480</name>
</gene>
<evidence type="ECO:0000313" key="1">
    <source>
        <dbReference type="EMBL" id="GGA78507.1"/>
    </source>
</evidence>
<reference evidence="1" key="2">
    <citation type="submission" date="2020-09" db="EMBL/GenBank/DDBJ databases">
        <authorList>
            <person name="Sun Q."/>
            <person name="Zhou Y."/>
        </authorList>
    </citation>
    <scope>NUCLEOTIDE SEQUENCE</scope>
    <source>
        <strain evidence="1">CGMCC 1.12408</strain>
    </source>
</reference>
<comment type="caution">
    <text evidence="1">The sequence shown here is derived from an EMBL/GenBank/DDBJ whole genome shotgun (WGS) entry which is preliminary data.</text>
</comment>
<keyword evidence="2" id="KW-1185">Reference proteome</keyword>
<reference evidence="1" key="1">
    <citation type="journal article" date="2014" name="Int. J. Syst. Evol. Microbiol.">
        <title>Complete genome sequence of Corynebacterium casei LMG S-19264T (=DSM 44701T), isolated from a smear-ripened cheese.</title>
        <authorList>
            <consortium name="US DOE Joint Genome Institute (JGI-PGF)"/>
            <person name="Walter F."/>
            <person name="Albersmeier A."/>
            <person name="Kalinowski J."/>
            <person name="Ruckert C."/>
        </authorList>
    </citation>
    <scope>NUCLEOTIDE SEQUENCE</scope>
    <source>
        <strain evidence="1">CGMCC 1.12408</strain>
    </source>
</reference>
<name>A0A916W9F8_9BACI</name>
<accession>A0A916W9F8</accession>
<dbReference type="EMBL" id="BMEY01000010">
    <property type="protein sequence ID" value="GGA78507.1"/>
    <property type="molecule type" value="Genomic_DNA"/>
</dbReference>
<organism evidence="1 2">
    <name type="scientific">Ornithinibacillus halotolerans</name>
    <dbReference type="NCBI Taxonomy" id="1274357"/>
    <lineage>
        <taxon>Bacteria</taxon>
        <taxon>Bacillati</taxon>
        <taxon>Bacillota</taxon>
        <taxon>Bacilli</taxon>
        <taxon>Bacillales</taxon>
        <taxon>Bacillaceae</taxon>
        <taxon>Ornithinibacillus</taxon>
    </lineage>
</organism>
<protein>
    <submittedName>
        <fullName evidence="1">Uncharacterized protein</fullName>
    </submittedName>
</protein>
<proteinExistence type="predicted"/>
<dbReference type="AlphaFoldDB" id="A0A916W9F8"/>
<evidence type="ECO:0000313" key="2">
    <source>
        <dbReference type="Proteomes" id="UP000613512"/>
    </source>
</evidence>